<feature type="transmembrane region" description="Helical" evidence="8">
    <location>
        <begin position="286"/>
        <end position="307"/>
    </location>
</feature>
<evidence type="ECO:0000256" key="4">
    <source>
        <dbReference type="ARBA" id="ARBA00022989"/>
    </source>
</evidence>
<dbReference type="PANTHER" id="PTHR42718">
    <property type="entry name" value="MAJOR FACILITATOR SUPERFAMILY MULTIDRUG TRANSPORTER MFSC"/>
    <property type="match status" value="1"/>
</dbReference>
<dbReference type="SUPFAM" id="SSF103473">
    <property type="entry name" value="MFS general substrate transporter"/>
    <property type="match status" value="1"/>
</dbReference>
<dbReference type="PROSITE" id="PS50850">
    <property type="entry name" value="MFS"/>
    <property type="match status" value="1"/>
</dbReference>
<dbReference type="Gene3D" id="1.20.1720.10">
    <property type="entry name" value="Multidrug resistance protein D"/>
    <property type="match status" value="1"/>
</dbReference>
<dbReference type="Pfam" id="PF07690">
    <property type="entry name" value="MFS_1"/>
    <property type="match status" value="1"/>
</dbReference>
<accession>A0ABV2UDV9</accession>
<dbReference type="InterPro" id="IPR020846">
    <property type="entry name" value="MFS_dom"/>
</dbReference>
<keyword evidence="11" id="KW-1185">Reference proteome</keyword>
<feature type="transmembrane region" description="Helical" evidence="8">
    <location>
        <begin position="119"/>
        <end position="140"/>
    </location>
</feature>
<feature type="transmembrane region" description="Helical" evidence="8">
    <location>
        <begin position="413"/>
        <end position="433"/>
    </location>
</feature>
<organism evidence="10 11">
    <name type="scientific">Streptomyces sp. 900116325</name>
    <dbReference type="NCBI Taxonomy" id="3154295"/>
    <lineage>
        <taxon>Bacteria</taxon>
        <taxon>Bacillati</taxon>
        <taxon>Actinomycetota</taxon>
        <taxon>Actinomycetes</taxon>
        <taxon>Kitasatosporales</taxon>
        <taxon>Streptomycetaceae</taxon>
        <taxon>Streptomyces</taxon>
    </lineage>
</organism>
<feature type="transmembrane region" description="Helical" evidence="8">
    <location>
        <begin position="65"/>
        <end position="82"/>
    </location>
</feature>
<dbReference type="Gene3D" id="1.20.1250.20">
    <property type="entry name" value="MFS general substrate transporter like domains"/>
    <property type="match status" value="1"/>
</dbReference>
<feature type="transmembrane region" description="Helical" evidence="8">
    <location>
        <begin position="248"/>
        <end position="265"/>
    </location>
</feature>
<proteinExistence type="predicted"/>
<evidence type="ECO:0000256" key="7">
    <source>
        <dbReference type="SAM" id="MobiDB-lite"/>
    </source>
</evidence>
<keyword evidence="5 8" id="KW-0472">Membrane</keyword>
<comment type="caution">
    <text evidence="10">The sequence shown here is derived from an EMBL/GenBank/DDBJ whole genome shotgun (WGS) entry which is preliminary data.</text>
</comment>
<evidence type="ECO:0000313" key="10">
    <source>
        <dbReference type="EMBL" id="MET8436037.1"/>
    </source>
</evidence>
<evidence type="ECO:0000256" key="1">
    <source>
        <dbReference type="ARBA" id="ARBA00004651"/>
    </source>
</evidence>
<feature type="compositionally biased region" description="Low complexity" evidence="7">
    <location>
        <begin position="472"/>
        <end position="484"/>
    </location>
</feature>
<sequence length="522" mass="54357">MTGSLPRVLCRLRPGGAKQSADSFDRRLLAPMMLGSVLNPVNSSILSVSLVPIGAAFGAPPSRTAWLIAALYLATSIGQPVVGRLIDLFGPRRLFLAGTALTGVAGIVGMLAPDLGVLMAARVLLGFGTCAGYPAAMYLIRSEARRTGRKSPAGVLTALAVTTQTIAVIGPSLGGLLIGVGGWRATLAVNVPLALAGLYLGARRLPATPAPRRDDGRHPVGELDLPGMGLFAAALVCLLLFLMNPGGGTWYLPALTGAAAAGFTWRELRARQPFIDVRVLGGNLPILATYARTLLSYVVSYAFLYGYTQWTQEGRGLSASQAGLVQLPLFATAIVVSTLTGRHQAIRGKLLVGAVGQIAACALLFLLHAHSPLWLLLAVVLVLGVPQGLNNLALQNAVFHQADAERMGSSAGLLRTFGYLGAIIASAADGAFFGQRADSSGLHHLAIFMLVVSGLFLALTVIDGSLRRIGAPPDDTTTTTDTEPPGQPPLTEVSEPRPTGPAPQRPAVQGDPTHPATREDQP</sequence>
<keyword evidence="6" id="KW-0046">Antibiotic resistance</keyword>
<evidence type="ECO:0000256" key="2">
    <source>
        <dbReference type="ARBA" id="ARBA00022448"/>
    </source>
</evidence>
<feature type="transmembrane region" description="Helical" evidence="8">
    <location>
        <begin position="94"/>
        <end position="113"/>
    </location>
</feature>
<evidence type="ECO:0000256" key="6">
    <source>
        <dbReference type="ARBA" id="ARBA00023251"/>
    </source>
</evidence>
<evidence type="ECO:0000259" key="9">
    <source>
        <dbReference type="PROSITE" id="PS50850"/>
    </source>
</evidence>
<keyword evidence="3 8" id="KW-0812">Transmembrane</keyword>
<feature type="transmembrane region" description="Helical" evidence="8">
    <location>
        <begin position="373"/>
        <end position="392"/>
    </location>
</feature>
<keyword evidence="4 8" id="KW-1133">Transmembrane helix</keyword>
<evidence type="ECO:0000256" key="3">
    <source>
        <dbReference type="ARBA" id="ARBA00022692"/>
    </source>
</evidence>
<reference evidence="10 11" key="1">
    <citation type="submission" date="2024-06" db="EMBL/GenBank/DDBJ databases">
        <title>The Natural Products Discovery Center: Release of the First 8490 Sequenced Strains for Exploring Actinobacteria Biosynthetic Diversity.</title>
        <authorList>
            <person name="Kalkreuter E."/>
            <person name="Kautsar S.A."/>
            <person name="Yang D."/>
            <person name="Bader C.D."/>
            <person name="Teijaro C.N."/>
            <person name="Fluegel L."/>
            <person name="Davis C.M."/>
            <person name="Simpson J.R."/>
            <person name="Lauterbach L."/>
            <person name="Steele A.D."/>
            <person name="Gui C."/>
            <person name="Meng S."/>
            <person name="Li G."/>
            <person name="Viehrig K."/>
            <person name="Ye F."/>
            <person name="Su P."/>
            <person name="Kiefer A.F."/>
            <person name="Nichols A."/>
            <person name="Cepeda A.J."/>
            <person name="Yan W."/>
            <person name="Fan B."/>
            <person name="Jiang Y."/>
            <person name="Adhikari A."/>
            <person name="Zheng C.-J."/>
            <person name="Schuster L."/>
            <person name="Cowan T.M."/>
            <person name="Smanski M.J."/>
            <person name="Chevrette M.G."/>
            <person name="De Carvalho L.P.S."/>
            <person name="Shen B."/>
        </authorList>
    </citation>
    <scope>NUCLEOTIDE SEQUENCE [LARGE SCALE GENOMIC DNA]</scope>
    <source>
        <strain evidence="10 11">NPDC005137</strain>
    </source>
</reference>
<feature type="transmembrane region" description="Helical" evidence="8">
    <location>
        <begin position="223"/>
        <end position="242"/>
    </location>
</feature>
<evidence type="ECO:0000256" key="8">
    <source>
        <dbReference type="SAM" id="Phobius"/>
    </source>
</evidence>
<protein>
    <submittedName>
        <fullName evidence="10">MFS transporter</fullName>
    </submittedName>
</protein>
<feature type="transmembrane region" description="Helical" evidence="8">
    <location>
        <begin position="319"/>
        <end position="338"/>
    </location>
</feature>
<dbReference type="Proteomes" id="UP001550044">
    <property type="component" value="Unassembled WGS sequence"/>
</dbReference>
<dbReference type="EMBL" id="JBEXIP010000022">
    <property type="protein sequence ID" value="MET8436037.1"/>
    <property type="molecule type" value="Genomic_DNA"/>
</dbReference>
<feature type="transmembrane region" description="Helical" evidence="8">
    <location>
        <begin position="152"/>
        <end position="170"/>
    </location>
</feature>
<keyword evidence="2" id="KW-0813">Transport</keyword>
<feature type="transmembrane region" description="Helical" evidence="8">
    <location>
        <begin position="445"/>
        <end position="462"/>
    </location>
</feature>
<feature type="transmembrane region" description="Helical" evidence="8">
    <location>
        <begin position="37"/>
        <end position="59"/>
    </location>
</feature>
<dbReference type="PANTHER" id="PTHR42718:SF9">
    <property type="entry name" value="MAJOR FACILITATOR SUPERFAMILY MULTIDRUG TRANSPORTER MFSC"/>
    <property type="match status" value="1"/>
</dbReference>
<feature type="transmembrane region" description="Helical" evidence="8">
    <location>
        <begin position="350"/>
        <end position="367"/>
    </location>
</feature>
<dbReference type="RefSeq" id="WP_356501485.1">
    <property type="nucleotide sequence ID" value="NZ_JBEXIP010000022.1"/>
</dbReference>
<feature type="region of interest" description="Disordered" evidence="7">
    <location>
        <begin position="468"/>
        <end position="522"/>
    </location>
</feature>
<feature type="domain" description="Major facilitator superfamily (MFS) profile" evidence="9">
    <location>
        <begin position="28"/>
        <end position="465"/>
    </location>
</feature>
<name>A0ABV2UDV9_9ACTN</name>
<evidence type="ECO:0000313" key="11">
    <source>
        <dbReference type="Proteomes" id="UP001550044"/>
    </source>
</evidence>
<dbReference type="InterPro" id="IPR036259">
    <property type="entry name" value="MFS_trans_sf"/>
</dbReference>
<comment type="subcellular location">
    <subcellularLocation>
        <location evidence="1">Cell membrane</location>
        <topology evidence="1">Multi-pass membrane protein</topology>
    </subcellularLocation>
</comment>
<dbReference type="InterPro" id="IPR011701">
    <property type="entry name" value="MFS"/>
</dbReference>
<evidence type="ECO:0000256" key="5">
    <source>
        <dbReference type="ARBA" id="ARBA00023136"/>
    </source>
</evidence>
<gene>
    <name evidence="10" type="ORF">ABZV61_25310</name>
</gene>
<feature type="transmembrane region" description="Helical" evidence="8">
    <location>
        <begin position="182"/>
        <end position="202"/>
    </location>
</feature>